<dbReference type="EMBL" id="BMQC01000003">
    <property type="protein sequence ID" value="GGK21885.1"/>
    <property type="molecule type" value="Genomic_DNA"/>
</dbReference>
<evidence type="ECO:0000256" key="8">
    <source>
        <dbReference type="ARBA" id="ARBA00022679"/>
    </source>
</evidence>
<proteinExistence type="predicted"/>
<sequence length="416" mass="41111">MRARLTLLLAGTAVAVLVALVVPLGLLIRTLAAERAVADADAQLRALVPVVAAGAPAAAELALAGTGRPVTLYLPDGTTAGAPAPVTTAVRLAQRGRSRTVSSSAGREVVVAAGTPSGTAVLRTLVPPAELTSGVGRAWLLLGVLGVLLVGLAVLAANGFARALSRPLTAASAAAHRLAGGDLAARATPAGPPEVREVATSLNRLADRIRALLDAERERVADLSHRLRTPLTALRLEAESLPAELGDAVAARVDALDRAVTGLIQDARRRGAGPGSCDAAAVVAARVDFWSALAEDTGRPLRRDLAAGPLPVALSADTLAAALDALLGNVFAHTPNRAACAVALAARAGGGAALTVTDDGPGLPADAAARGASGGDSTGLGLDIARQAAAAAGGALRLGRGPRGGAAVLLTLGPPA</sequence>
<dbReference type="SMART" id="SM00304">
    <property type="entry name" value="HAMP"/>
    <property type="match status" value="1"/>
</dbReference>
<keyword evidence="9 23" id="KW-0812">Transmembrane</keyword>
<evidence type="ECO:0000259" key="24">
    <source>
        <dbReference type="PROSITE" id="PS50109"/>
    </source>
</evidence>
<keyword evidence="10" id="KW-0547">Nucleotide-binding</keyword>
<keyword evidence="17" id="KW-0902">Two-component regulatory system</keyword>
<evidence type="ECO:0000256" key="11">
    <source>
        <dbReference type="ARBA" id="ARBA00022777"/>
    </source>
</evidence>
<comment type="subcellular location">
    <subcellularLocation>
        <location evidence="4">Cell membrane</location>
        <topology evidence="4">Multi-pass membrane protein</topology>
    </subcellularLocation>
</comment>
<protein>
    <recommendedName>
        <fullName evidence="21">Signal transduction histidine-protein kinase/phosphatase MprB</fullName>
        <ecNumber evidence="5">2.7.13.3</ecNumber>
    </recommendedName>
    <alternativeName>
        <fullName evidence="22">Mycobacterial persistence regulator B</fullName>
    </alternativeName>
</protein>
<comment type="cofactor">
    <cofactor evidence="2">
        <name>Mn(2+)</name>
        <dbReference type="ChEBI" id="CHEBI:29035"/>
    </cofactor>
</comment>
<keyword evidence="16 23" id="KW-1133">Transmembrane helix</keyword>
<dbReference type="PROSITE" id="PS50109">
    <property type="entry name" value="HIS_KIN"/>
    <property type="match status" value="1"/>
</dbReference>
<feature type="transmembrane region" description="Helical" evidence="23">
    <location>
        <begin position="138"/>
        <end position="157"/>
    </location>
</feature>
<dbReference type="SUPFAM" id="SSF158472">
    <property type="entry name" value="HAMP domain-like"/>
    <property type="match status" value="1"/>
</dbReference>
<evidence type="ECO:0000256" key="4">
    <source>
        <dbReference type="ARBA" id="ARBA00004651"/>
    </source>
</evidence>
<dbReference type="InterPro" id="IPR003660">
    <property type="entry name" value="HAMP_dom"/>
</dbReference>
<dbReference type="GO" id="GO:0005524">
    <property type="term" value="F:ATP binding"/>
    <property type="evidence" value="ECO:0007669"/>
    <property type="project" value="UniProtKB-KW"/>
</dbReference>
<dbReference type="InterPro" id="IPR050980">
    <property type="entry name" value="2C_sensor_his_kinase"/>
</dbReference>
<keyword evidence="7" id="KW-0597">Phosphoprotein</keyword>
<dbReference type="Gene3D" id="1.10.287.130">
    <property type="match status" value="1"/>
</dbReference>
<dbReference type="SMART" id="SM00388">
    <property type="entry name" value="HisKA"/>
    <property type="match status" value="1"/>
</dbReference>
<keyword evidence="19" id="KW-0843">Virulence</keyword>
<dbReference type="InterPro" id="IPR005467">
    <property type="entry name" value="His_kinase_dom"/>
</dbReference>
<evidence type="ECO:0000256" key="23">
    <source>
        <dbReference type="SAM" id="Phobius"/>
    </source>
</evidence>
<keyword evidence="23" id="KW-0472">Membrane</keyword>
<dbReference type="PANTHER" id="PTHR44936:SF9">
    <property type="entry name" value="SENSOR PROTEIN CREC"/>
    <property type="match status" value="1"/>
</dbReference>
<comment type="catalytic activity">
    <reaction evidence="1">
        <text>ATP + protein L-histidine = ADP + protein N-phospho-L-histidine.</text>
        <dbReference type="EC" id="2.7.13.3"/>
    </reaction>
</comment>
<dbReference type="PANTHER" id="PTHR44936">
    <property type="entry name" value="SENSOR PROTEIN CREC"/>
    <property type="match status" value="1"/>
</dbReference>
<keyword evidence="8" id="KW-0808">Transferase</keyword>
<dbReference type="Gene3D" id="3.30.565.10">
    <property type="entry name" value="Histidine kinase-like ATPase, C-terminal domain"/>
    <property type="match status" value="1"/>
</dbReference>
<reference evidence="26" key="2">
    <citation type="submission" date="2020-09" db="EMBL/GenBank/DDBJ databases">
        <authorList>
            <person name="Sun Q."/>
            <person name="Ohkuma M."/>
        </authorList>
    </citation>
    <scope>NUCLEOTIDE SEQUENCE</scope>
    <source>
        <strain evidence="26">JCM 3091</strain>
    </source>
</reference>
<keyword evidence="14" id="KW-0460">Magnesium</keyword>
<dbReference type="InterPro" id="IPR036890">
    <property type="entry name" value="HATPase_C_sf"/>
</dbReference>
<evidence type="ECO:0000256" key="21">
    <source>
        <dbReference type="ARBA" id="ARBA00040454"/>
    </source>
</evidence>
<comment type="caution">
    <text evidence="26">The sequence shown here is derived from an EMBL/GenBank/DDBJ whole genome shotgun (WGS) entry which is preliminary data.</text>
</comment>
<keyword evidence="18" id="KW-0346">Stress response</keyword>
<evidence type="ECO:0000256" key="17">
    <source>
        <dbReference type="ARBA" id="ARBA00023012"/>
    </source>
</evidence>
<keyword evidence="27" id="KW-1185">Reference proteome</keyword>
<dbReference type="SMART" id="SM00387">
    <property type="entry name" value="HATPase_c"/>
    <property type="match status" value="1"/>
</dbReference>
<organism evidence="26 27">
    <name type="scientific">Pilimelia terevasa</name>
    <dbReference type="NCBI Taxonomy" id="53372"/>
    <lineage>
        <taxon>Bacteria</taxon>
        <taxon>Bacillati</taxon>
        <taxon>Actinomycetota</taxon>
        <taxon>Actinomycetes</taxon>
        <taxon>Micromonosporales</taxon>
        <taxon>Micromonosporaceae</taxon>
        <taxon>Pilimelia</taxon>
    </lineage>
</organism>
<keyword evidence="6" id="KW-1003">Cell membrane</keyword>
<dbReference type="CDD" id="cd06225">
    <property type="entry name" value="HAMP"/>
    <property type="match status" value="1"/>
</dbReference>
<dbReference type="GO" id="GO:0005886">
    <property type="term" value="C:plasma membrane"/>
    <property type="evidence" value="ECO:0007669"/>
    <property type="project" value="UniProtKB-SubCell"/>
</dbReference>
<gene>
    <name evidence="26" type="ORF">GCM10010124_12980</name>
</gene>
<evidence type="ECO:0000256" key="19">
    <source>
        <dbReference type="ARBA" id="ARBA00023026"/>
    </source>
</evidence>
<reference evidence="26" key="1">
    <citation type="journal article" date="2014" name="Int. J. Syst. Evol. Microbiol.">
        <title>Complete genome sequence of Corynebacterium casei LMG S-19264T (=DSM 44701T), isolated from a smear-ripened cheese.</title>
        <authorList>
            <consortium name="US DOE Joint Genome Institute (JGI-PGF)"/>
            <person name="Walter F."/>
            <person name="Albersmeier A."/>
            <person name="Kalinowski J."/>
            <person name="Ruckert C."/>
        </authorList>
    </citation>
    <scope>NUCLEOTIDE SEQUENCE</scope>
    <source>
        <strain evidence="26">JCM 3091</strain>
    </source>
</reference>
<dbReference type="InterPro" id="IPR036097">
    <property type="entry name" value="HisK_dim/P_sf"/>
</dbReference>
<comment type="cofactor">
    <cofactor evidence="3">
        <name>Mg(2+)</name>
        <dbReference type="ChEBI" id="CHEBI:18420"/>
    </cofactor>
</comment>
<dbReference type="GO" id="GO:0004721">
    <property type="term" value="F:phosphoprotein phosphatase activity"/>
    <property type="evidence" value="ECO:0007669"/>
    <property type="project" value="UniProtKB-KW"/>
</dbReference>
<dbReference type="InterPro" id="IPR003594">
    <property type="entry name" value="HATPase_dom"/>
</dbReference>
<evidence type="ECO:0000256" key="3">
    <source>
        <dbReference type="ARBA" id="ARBA00001946"/>
    </source>
</evidence>
<evidence type="ECO:0000256" key="1">
    <source>
        <dbReference type="ARBA" id="ARBA00000085"/>
    </source>
</evidence>
<accession>A0A8J3BHF8</accession>
<name>A0A8J3BHF8_9ACTN</name>
<evidence type="ECO:0000256" key="12">
    <source>
        <dbReference type="ARBA" id="ARBA00022801"/>
    </source>
</evidence>
<evidence type="ECO:0000256" key="5">
    <source>
        <dbReference type="ARBA" id="ARBA00012438"/>
    </source>
</evidence>
<evidence type="ECO:0000256" key="20">
    <source>
        <dbReference type="ARBA" id="ARBA00023211"/>
    </source>
</evidence>
<evidence type="ECO:0000256" key="6">
    <source>
        <dbReference type="ARBA" id="ARBA00022475"/>
    </source>
</evidence>
<evidence type="ECO:0000313" key="26">
    <source>
        <dbReference type="EMBL" id="GGK21885.1"/>
    </source>
</evidence>
<evidence type="ECO:0000256" key="14">
    <source>
        <dbReference type="ARBA" id="ARBA00022842"/>
    </source>
</evidence>
<dbReference type="PROSITE" id="PS50885">
    <property type="entry name" value="HAMP"/>
    <property type="match status" value="1"/>
</dbReference>
<dbReference type="SUPFAM" id="SSF47384">
    <property type="entry name" value="Homodimeric domain of signal transducing histidine kinase"/>
    <property type="match status" value="1"/>
</dbReference>
<keyword evidence="20" id="KW-0464">Manganese</keyword>
<evidence type="ECO:0000256" key="2">
    <source>
        <dbReference type="ARBA" id="ARBA00001936"/>
    </source>
</evidence>
<keyword evidence="15" id="KW-0904">Protein phosphatase</keyword>
<evidence type="ECO:0000256" key="16">
    <source>
        <dbReference type="ARBA" id="ARBA00022989"/>
    </source>
</evidence>
<evidence type="ECO:0000256" key="7">
    <source>
        <dbReference type="ARBA" id="ARBA00022553"/>
    </source>
</evidence>
<dbReference type="GO" id="GO:0000155">
    <property type="term" value="F:phosphorelay sensor kinase activity"/>
    <property type="evidence" value="ECO:0007669"/>
    <property type="project" value="InterPro"/>
</dbReference>
<evidence type="ECO:0000256" key="18">
    <source>
        <dbReference type="ARBA" id="ARBA00023016"/>
    </source>
</evidence>
<dbReference type="Pfam" id="PF00512">
    <property type="entry name" value="HisKA"/>
    <property type="match status" value="1"/>
</dbReference>
<dbReference type="InterPro" id="IPR003661">
    <property type="entry name" value="HisK_dim/P_dom"/>
</dbReference>
<dbReference type="CDD" id="cd00082">
    <property type="entry name" value="HisKA"/>
    <property type="match status" value="1"/>
</dbReference>
<evidence type="ECO:0000256" key="10">
    <source>
        <dbReference type="ARBA" id="ARBA00022741"/>
    </source>
</evidence>
<dbReference type="InterPro" id="IPR004358">
    <property type="entry name" value="Sig_transdc_His_kin-like_C"/>
</dbReference>
<evidence type="ECO:0000259" key="25">
    <source>
        <dbReference type="PROSITE" id="PS50885"/>
    </source>
</evidence>
<feature type="domain" description="HAMP" evidence="25">
    <location>
        <begin position="162"/>
        <end position="214"/>
    </location>
</feature>
<dbReference type="Pfam" id="PF02518">
    <property type="entry name" value="HATPase_c"/>
    <property type="match status" value="1"/>
</dbReference>
<dbReference type="SUPFAM" id="SSF55874">
    <property type="entry name" value="ATPase domain of HSP90 chaperone/DNA topoisomerase II/histidine kinase"/>
    <property type="match status" value="1"/>
</dbReference>
<dbReference type="PRINTS" id="PR00344">
    <property type="entry name" value="BCTRLSENSOR"/>
</dbReference>
<feature type="domain" description="Histidine kinase" evidence="24">
    <location>
        <begin position="222"/>
        <end position="416"/>
    </location>
</feature>
<evidence type="ECO:0000256" key="15">
    <source>
        <dbReference type="ARBA" id="ARBA00022912"/>
    </source>
</evidence>
<keyword evidence="12" id="KW-0378">Hydrolase</keyword>
<keyword evidence="13" id="KW-0067">ATP-binding</keyword>
<evidence type="ECO:0000256" key="22">
    <source>
        <dbReference type="ARBA" id="ARBA00041776"/>
    </source>
</evidence>
<dbReference type="EC" id="2.7.13.3" evidence="5"/>
<dbReference type="Proteomes" id="UP000662200">
    <property type="component" value="Unassembled WGS sequence"/>
</dbReference>
<keyword evidence="11 26" id="KW-0418">Kinase</keyword>
<dbReference type="Pfam" id="PF00672">
    <property type="entry name" value="HAMP"/>
    <property type="match status" value="1"/>
</dbReference>
<dbReference type="Gene3D" id="1.10.8.500">
    <property type="entry name" value="HAMP domain in histidine kinase"/>
    <property type="match status" value="1"/>
</dbReference>
<evidence type="ECO:0000313" key="27">
    <source>
        <dbReference type="Proteomes" id="UP000662200"/>
    </source>
</evidence>
<evidence type="ECO:0000256" key="13">
    <source>
        <dbReference type="ARBA" id="ARBA00022840"/>
    </source>
</evidence>
<dbReference type="AlphaFoldDB" id="A0A8J3BHF8"/>
<evidence type="ECO:0000256" key="9">
    <source>
        <dbReference type="ARBA" id="ARBA00022692"/>
    </source>
</evidence>
<dbReference type="RefSeq" id="WP_189113266.1">
    <property type="nucleotide sequence ID" value="NZ_BMQC01000003.1"/>
</dbReference>